<dbReference type="RefSeq" id="WP_305730509.1">
    <property type="nucleotide sequence ID" value="NZ_JAUZEA010000007.1"/>
</dbReference>
<gene>
    <name evidence="6" type="ORF">Q0031_15285</name>
</gene>
<sequence>MRIPHNLVRAASGHYSFRQRVPGDLHAVVGLRLIKRALNTADTSCARMRATVLASSYAQAYDLLRERSVEKFGKKDLEDLVERLSKGAGRNDLTLHRTQAADGTITERWQMDSEEDVKLFRQAQAQANAAEVAAIGVLDPTPVRRTHASRPQVTETIILEKARDAWLASIKPRTIPKTYTIKLAAVESLVSFLGPKSKLHTVSRPDLARWYQHLRDNGASTPTLTNKQSYVGGKGGFFDWSIASGFYPKGDNPATGHVSYSLREKRARRKLGFKAYDHEQIQTIFSPSNFEKLSQNAKWASLIGLYTGARASEVGQLLVTDVFNEGKLACIRISDEGENQKVKTEVSLRTVPLHPALIELGLLVWVEHRRAAGHKRLFPQAKGTALNGQGNWITKAFSRHLSVIGKDWPKAKRGFHSLRKTFIQELQGLGVSSELRAQIVGHELDDEHHATYSRDFTAAEKLNGMGKHSPGLAALNYKLRLGPGSMD</sequence>
<proteinExistence type="inferred from homology"/>
<evidence type="ECO:0000256" key="4">
    <source>
        <dbReference type="ARBA" id="ARBA00023172"/>
    </source>
</evidence>
<dbReference type="EMBL" id="JAVIAC010000007">
    <property type="protein sequence ID" value="MDQ7953145.1"/>
    <property type="molecule type" value="Genomic_DNA"/>
</dbReference>
<dbReference type="PANTHER" id="PTHR30349">
    <property type="entry name" value="PHAGE INTEGRASE-RELATED"/>
    <property type="match status" value="1"/>
</dbReference>
<keyword evidence="2" id="KW-0229">DNA integration</keyword>
<organism evidence="6 7">
    <name type="scientific">Stenotrophomonas geniculata</name>
    <dbReference type="NCBI Taxonomy" id="86188"/>
    <lineage>
        <taxon>Bacteria</taxon>
        <taxon>Pseudomonadati</taxon>
        <taxon>Pseudomonadota</taxon>
        <taxon>Gammaproteobacteria</taxon>
        <taxon>Lysobacterales</taxon>
        <taxon>Lysobacteraceae</taxon>
        <taxon>Stenotrophomonas</taxon>
    </lineage>
</organism>
<dbReference type="InterPro" id="IPR046668">
    <property type="entry name" value="DUF6538"/>
</dbReference>
<dbReference type="GO" id="GO:0015074">
    <property type="term" value="P:DNA integration"/>
    <property type="evidence" value="ECO:0007669"/>
    <property type="project" value="UniProtKB-KW"/>
</dbReference>
<evidence type="ECO:0000256" key="2">
    <source>
        <dbReference type="ARBA" id="ARBA00022908"/>
    </source>
</evidence>
<evidence type="ECO:0000256" key="3">
    <source>
        <dbReference type="ARBA" id="ARBA00023125"/>
    </source>
</evidence>
<evidence type="ECO:0000259" key="5">
    <source>
        <dbReference type="PROSITE" id="PS51898"/>
    </source>
</evidence>
<dbReference type="Proteomes" id="UP001240529">
    <property type="component" value="Unassembled WGS sequence"/>
</dbReference>
<comment type="similarity">
    <text evidence="1">Belongs to the 'phage' integrase family.</text>
</comment>
<evidence type="ECO:0000256" key="1">
    <source>
        <dbReference type="ARBA" id="ARBA00008857"/>
    </source>
</evidence>
<dbReference type="Pfam" id="PF00589">
    <property type="entry name" value="Phage_integrase"/>
    <property type="match status" value="1"/>
</dbReference>
<dbReference type="CDD" id="cd01184">
    <property type="entry name" value="INT_C_like_1"/>
    <property type="match status" value="1"/>
</dbReference>
<dbReference type="InterPro" id="IPR011010">
    <property type="entry name" value="DNA_brk_join_enz"/>
</dbReference>
<dbReference type="GO" id="GO:0003677">
    <property type="term" value="F:DNA binding"/>
    <property type="evidence" value="ECO:0007669"/>
    <property type="project" value="UniProtKB-KW"/>
</dbReference>
<dbReference type="PANTHER" id="PTHR30349:SF41">
    <property type="entry name" value="INTEGRASE_RECOMBINASE PROTEIN MJ0367-RELATED"/>
    <property type="match status" value="1"/>
</dbReference>
<keyword evidence="3" id="KW-0238">DNA-binding</keyword>
<dbReference type="InterPro" id="IPR050090">
    <property type="entry name" value="Tyrosine_recombinase_XerCD"/>
</dbReference>
<evidence type="ECO:0000313" key="7">
    <source>
        <dbReference type="Proteomes" id="UP001240529"/>
    </source>
</evidence>
<keyword evidence="4" id="KW-0233">DNA recombination</keyword>
<reference evidence="6" key="1">
    <citation type="submission" date="2023-07" db="EMBL/GenBank/DDBJ databases">
        <authorList>
            <person name="Shahid S."/>
            <person name="Akbar M.Y."/>
            <person name="Ajmal W."/>
            <person name="Ansari A."/>
            <person name="Ghazanfar S."/>
        </authorList>
    </citation>
    <scope>NUCLEOTIDE SEQUENCE</scope>
    <source>
        <strain evidence="6">NIGAB</strain>
    </source>
</reference>
<name>A0AAP5C7C7_9GAMM</name>
<evidence type="ECO:0000313" key="6">
    <source>
        <dbReference type="EMBL" id="MDQ7953145.1"/>
    </source>
</evidence>
<dbReference type="GO" id="GO:0006310">
    <property type="term" value="P:DNA recombination"/>
    <property type="evidence" value="ECO:0007669"/>
    <property type="project" value="UniProtKB-KW"/>
</dbReference>
<dbReference type="InterPro" id="IPR013762">
    <property type="entry name" value="Integrase-like_cat_sf"/>
</dbReference>
<dbReference type="AlphaFoldDB" id="A0AAP5C7C7"/>
<dbReference type="InterPro" id="IPR002104">
    <property type="entry name" value="Integrase_catalytic"/>
</dbReference>
<dbReference type="PROSITE" id="PS51898">
    <property type="entry name" value="TYR_RECOMBINASE"/>
    <property type="match status" value="1"/>
</dbReference>
<comment type="caution">
    <text evidence="6">The sequence shown here is derived from an EMBL/GenBank/DDBJ whole genome shotgun (WGS) entry which is preliminary data.</text>
</comment>
<dbReference type="SUPFAM" id="SSF56349">
    <property type="entry name" value="DNA breaking-rejoining enzymes"/>
    <property type="match status" value="1"/>
</dbReference>
<protein>
    <submittedName>
        <fullName evidence="6">Site-specific integrase</fullName>
    </submittedName>
</protein>
<feature type="domain" description="Tyr recombinase" evidence="5">
    <location>
        <begin position="271"/>
        <end position="466"/>
    </location>
</feature>
<dbReference type="Gene3D" id="1.10.443.10">
    <property type="entry name" value="Intergrase catalytic core"/>
    <property type="match status" value="1"/>
</dbReference>
<accession>A0AAP5C7C7</accession>
<dbReference type="Pfam" id="PF20172">
    <property type="entry name" value="DUF6538"/>
    <property type="match status" value="1"/>
</dbReference>